<keyword evidence="2" id="KW-1185">Reference proteome</keyword>
<evidence type="ECO:0000313" key="2">
    <source>
        <dbReference type="Proteomes" id="UP000299102"/>
    </source>
</evidence>
<dbReference type="AlphaFoldDB" id="A0A4C1Z836"/>
<sequence>MKNVLNLSGRQFMRTLFTLGYSFSSINVLEDKDGSGAAVTRHEVHLINRFLQITFTRHPRMRYAIRKPWISHCSARDTRCRGIQSSELHISIFRWHRVTDTQITEKRRPSPAPIVDIGRSVESKNVQIEICRNKTIRKRCRRHDVGQQQYVTNNRRRIF</sequence>
<organism evidence="1 2">
    <name type="scientific">Eumeta variegata</name>
    <name type="common">Bagworm moth</name>
    <name type="synonym">Eumeta japonica</name>
    <dbReference type="NCBI Taxonomy" id="151549"/>
    <lineage>
        <taxon>Eukaryota</taxon>
        <taxon>Metazoa</taxon>
        <taxon>Ecdysozoa</taxon>
        <taxon>Arthropoda</taxon>
        <taxon>Hexapoda</taxon>
        <taxon>Insecta</taxon>
        <taxon>Pterygota</taxon>
        <taxon>Neoptera</taxon>
        <taxon>Endopterygota</taxon>
        <taxon>Lepidoptera</taxon>
        <taxon>Glossata</taxon>
        <taxon>Ditrysia</taxon>
        <taxon>Tineoidea</taxon>
        <taxon>Psychidae</taxon>
        <taxon>Oiketicinae</taxon>
        <taxon>Eumeta</taxon>
    </lineage>
</organism>
<evidence type="ECO:0000313" key="1">
    <source>
        <dbReference type="EMBL" id="GBP84038.1"/>
    </source>
</evidence>
<dbReference type="EMBL" id="BGZK01001655">
    <property type="protein sequence ID" value="GBP84038.1"/>
    <property type="molecule type" value="Genomic_DNA"/>
</dbReference>
<comment type="caution">
    <text evidence="1">The sequence shown here is derived from an EMBL/GenBank/DDBJ whole genome shotgun (WGS) entry which is preliminary data.</text>
</comment>
<proteinExistence type="predicted"/>
<reference evidence="1 2" key="1">
    <citation type="journal article" date="2019" name="Commun. Biol.">
        <title>The bagworm genome reveals a unique fibroin gene that provides high tensile strength.</title>
        <authorList>
            <person name="Kono N."/>
            <person name="Nakamura H."/>
            <person name="Ohtoshi R."/>
            <person name="Tomita M."/>
            <person name="Numata K."/>
            <person name="Arakawa K."/>
        </authorList>
    </citation>
    <scope>NUCLEOTIDE SEQUENCE [LARGE SCALE GENOMIC DNA]</scope>
</reference>
<gene>
    <name evidence="1" type="ORF">EVAR_56886_1</name>
</gene>
<protein>
    <submittedName>
        <fullName evidence="1">Uncharacterized protein</fullName>
    </submittedName>
</protein>
<accession>A0A4C1Z836</accession>
<name>A0A4C1Z836_EUMVA</name>
<dbReference type="Proteomes" id="UP000299102">
    <property type="component" value="Unassembled WGS sequence"/>
</dbReference>